<accession>A0A9J6FNH8</accession>
<evidence type="ECO:0000313" key="4">
    <source>
        <dbReference type="Proteomes" id="UP000821853"/>
    </source>
</evidence>
<dbReference type="AlphaFoldDB" id="A0A9J6FNH8"/>
<dbReference type="PANTHER" id="PTHR24096">
    <property type="entry name" value="LONG-CHAIN-FATTY-ACID--COA LIGASE"/>
    <property type="match status" value="1"/>
</dbReference>
<dbReference type="Proteomes" id="UP000821853">
    <property type="component" value="Chromosome 10"/>
</dbReference>
<sequence length="70" mass="7863">MAFFFKIVDIDTGKKLGPGEHGEVCVKGPTCFKSYLGMPEATTTAFDEEGFFKTGKCWFRNACYFLYLTA</sequence>
<dbReference type="VEuPathDB" id="VectorBase:HLOH_056982"/>
<dbReference type="PANTHER" id="PTHR24096:SF149">
    <property type="entry name" value="AMP-BINDING DOMAIN-CONTAINING PROTEIN-RELATED"/>
    <property type="match status" value="1"/>
</dbReference>
<dbReference type="SUPFAM" id="SSF56801">
    <property type="entry name" value="Acetyl-CoA synthetase-like"/>
    <property type="match status" value="1"/>
</dbReference>
<evidence type="ECO:0000256" key="1">
    <source>
        <dbReference type="ARBA" id="ARBA00006432"/>
    </source>
</evidence>
<reference evidence="3 4" key="1">
    <citation type="journal article" date="2020" name="Cell">
        <title>Large-Scale Comparative Analyses of Tick Genomes Elucidate Their Genetic Diversity and Vector Capacities.</title>
        <authorList>
            <consortium name="Tick Genome and Microbiome Consortium (TIGMIC)"/>
            <person name="Jia N."/>
            <person name="Wang J."/>
            <person name="Shi W."/>
            <person name="Du L."/>
            <person name="Sun Y."/>
            <person name="Zhan W."/>
            <person name="Jiang J.F."/>
            <person name="Wang Q."/>
            <person name="Zhang B."/>
            <person name="Ji P."/>
            <person name="Bell-Sakyi L."/>
            <person name="Cui X.M."/>
            <person name="Yuan T.T."/>
            <person name="Jiang B.G."/>
            <person name="Yang W.F."/>
            <person name="Lam T.T."/>
            <person name="Chang Q.C."/>
            <person name="Ding S.J."/>
            <person name="Wang X.J."/>
            <person name="Zhu J.G."/>
            <person name="Ruan X.D."/>
            <person name="Zhao L."/>
            <person name="Wei J.T."/>
            <person name="Ye R.Z."/>
            <person name="Que T.C."/>
            <person name="Du C.H."/>
            <person name="Zhou Y.H."/>
            <person name="Cheng J.X."/>
            <person name="Dai P.F."/>
            <person name="Guo W.B."/>
            <person name="Han X.H."/>
            <person name="Huang E.J."/>
            <person name="Li L.F."/>
            <person name="Wei W."/>
            <person name="Gao Y.C."/>
            <person name="Liu J.Z."/>
            <person name="Shao H.Z."/>
            <person name="Wang X."/>
            <person name="Wang C.C."/>
            <person name="Yang T.C."/>
            <person name="Huo Q.B."/>
            <person name="Li W."/>
            <person name="Chen H.Y."/>
            <person name="Chen S.E."/>
            <person name="Zhou L.G."/>
            <person name="Ni X.B."/>
            <person name="Tian J.H."/>
            <person name="Sheng Y."/>
            <person name="Liu T."/>
            <person name="Pan Y.S."/>
            <person name="Xia L.Y."/>
            <person name="Li J."/>
            <person name="Zhao F."/>
            <person name="Cao W.C."/>
        </authorList>
    </citation>
    <scope>NUCLEOTIDE SEQUENCE [LARGE SCALE GENOMIC DNA]</scope>
    <source>
        <strain evidence="3">HaeL-2018</strain>
    </source>
</reference>
<dbReference type="Gene3D" id="2.30.38.10">
    <property type="entry name" value="Luciferase, Domain 3"/>
    <property type="match status" value="1"/>
</dbReference>
<evidence type="ECO:0000256" key="2">
    <source>
        <dbReference type="ARBA" id="ARBA00022598"/>
    </source>
</evidence>
<organism evidence="3 4">
    <name type="scientific">Haemaphysalis longicornis</name>
    <name type="common">Bush tick</name>
    <dbReference type="NCBI Taxonomy" id="44386"/>
    <lineage>
        <taxon>Eukaryota</taxon>
        <taxon>Metazoa</taxon>
        <taxon>Ecdysozoa</taxon>
        <taxon>Arthropoda</taxon>
        <taxon>Chelicerata</taxon>
        <taxon>Arachnida</taxon>
        <taxon>Acari</taxon>
        <taxon>Parasitiformes</taxon>
        <taxon>Ixodida</taxon>
        <taxon>Ixodoidea</taxon>
        <taxon>Ixodidae</taxon>
        <taxon>Haemaphysalinae</taxon>
        <taxon>Haemaphysalis</taxon>
    </lineage>
</organism>
<name>A0A9J6FNH8_HAELO</name>
<gene>
    <name evidence="3" type="ORF">HPB48_000160</name>
</gene>
<comment type="similarity">
    <text evidence="1">Belongs to the ATP-dependent AMP-binding enzyme family.</text>
</comment>
<keyword evidence="2" id="KW-0436">Ligase</keyword>
<dbReference type="OrthoDB" id="10253869at2759"/>
<comment type="caution">
    <text evidence="3">The sequence shown here is derived from an EMBL/GenBank/DDBJ whole genome shotgun (WGS) entry which is preliminary data.</text>
</comment>
<protein>
    <submittedName>
        <fullName evidence="3">Uncharacterized protein</fullName>
    </submittedName>
</protein>
<proteinExistence type="inferred from homology"/>
<dbReference type="GO" id="GO:0016405">
    <property type="term" value="F:CoA-ligase activity"/>
    <property type="evidence" value="ECO:0007669"/>
    <property type="project" value="TreeGrafter"/>
</dbReference>
<evidence type="ECO:0000313" key="3">
    <source>
        <dbReference type="EMBL" id="KAH9364427.1"/>
    </source>
</evidence>
<keyword evidence="4" id="KW-1185">Reference proteome</keyword>
<dbReference type="EMBL" id="JABSTR010000002">
    <property type="protein sequence ID" value="KAH9364427.1"/>
    <property type="molecule type" value="Genomic_DNA"/>
</dbReference>